<dbReference type="GO" id="GO:0003677">
    <property type="term" value="F:DNA binding"/>
    <property type="evidence" value="ECO:0007669"/>
    <property type="project" value="UniProtKB-KW"/>
</dbReference>
<dbReference type="Pfam" id="PF23359">
    <property type="entry name" value="Lsr2_DNA-bd"/>
    <property type="match status" value="1"/>
</dbReference>
<evidence type="ECO:0000313" key="4">
    <source>
        <dbReference type="EMBL" id="PCC41445.1"/>
    </source>
</evidence>
<evidence type="ECO:0008006" key="6">
    <source>
        <dbReference type="Google" id="ProtNLM"/>
    </source>
</evidence>
<evidence type="ECO:0000259" key="2">
    <source>
        <dbReference type="Pfam" id="PF11774"/>
    </source>
</evidence>
<feature type="domain" description="Lsr2 DNA-binding" evidence="3">
    <location>
        <begin position="75"/>
        <end position="110"/>
    </location>
</feature>
<dbReference type="Pfam" id="PF11774">
    <property type="entry name" value="Lsr2"/>
    <property type="match status" value="1"/>
</dbReference>
<dbReference type="Gene3D" id="4.10.320.10">
    <property type="entry name" value="E3-binding domain"/>
    <property type="match status" value="1"/>
</dbReference>
<feature type="domain" description="Lsr2 dimerization" evidence="2">
    <location>
        <begin position="1"/>
        <end position="61"/>
    </location>
</feature>
<protein>
    <recommendedName>
        <fullName evidence="6">Lsr2 family protein</fullName>
    </recommendedName>
</protein>
<dbReference type="InterPro" id="IPR036625">
    <property type="entry name" value="E3-bd_dom_sf"/>
</dbReference>
<reference evidence="4 5" key="1">
    <citation type="journal article" date="2017" name="Elife">
        <title>Extensive horizontal gene transfer in cheese-associated bacteria.</title>
        <authorList>
            <person name="Bonham K.S."/>
            <person name="Wolfe B.E."/>
            <person name="Dutton R.J."/>
        </authorList>
    </citation>
    <scope>NUCLEOTIDE SEQUENCE [LARGE SCALE GENOMIC DNA]</scope>
    <source>
        <strain evidence="4 5">962_8</strain>
    </source>
</reference>
<comment type="caution">
    <text evidence="4">The sequence shown here is derived from an EMBL/GenBank/DDBJ whole genome shotgun (WGS) entry which is preliminary data.</text>
</comment>
<evidence type="ECO:0000256" key="1">
    <source>
        <dbReference type="ARBA" id="ARBA00023125"/>
    </source>
</evidence>
<organism evidence="4 5">
    <name type="scientific">Brevibacterium aurantiacum</name>
    <dbReference type="NCBI Taxonomy" id="273384"/>
    <lineage>
        <taxon>Bacteria</taxon>
        <taxon>Bacillati</taxon>
        <taxon>Actinomycetota</taxon>
        <taxon>Actinomycetes</taxon>
        <taxon>Micrococcales</taxon>
        <taxon>Brevibacteriaceae</taxon>
        <taxon>Brevibacterium</taxon>
    </lineage>
</organism>
<dbReference type="AlphaFoldDB" id="A0A2A3YQR3"/>
<name>A0A2A3YQR3_BREAU</name>
<dbReference type="GO" id="GO:0016746">
    <property type="term" value="F:acyltransferase activity"/>
    <property type="evidence" value="ECO:0007669"/>
    <property type="project" value="InterPro"/>
</dbReference>
<dbReference type="Proteomes" id="UP000218620">
    <property type="component" value="Unassembled WGS sequence"/>
</dbReference>
<evidence type="ECO:0000259" key="3">
    <source>
        <dbReference type="Pfam" id="PF23359"/>
    </source>
</evidence>
<accession>A0A2A3YQR3</accession>
<dbReference type="InterPro" id="IPR055370">
    <property type="entry name" value="Lsr2_DNA-bd"/>
</dbReference>
<gene>
    <name evidence="4" type="ORF">CIK65_17685</name>
</gene>
<dbReference type="RefSeq" id="WP_096179073.1">
    <property type="nucleotide sequence ID" value="NZ_NRGQ01000035.1"/>
</dbReference>
<proteinExistence type="predicted"/>
<evidence type="ECO:0000313" key="5">
    <source>
        <dbReference type="Proteomes" id="UP000218620"/>
    </source>
</evidence>
<dbReference type="EMBL" id="NRGQ01000035">
    <property type="protein sequence ID" value="PCC41445.1"/>
    <property type="molecule type" value="Genomic_DNA"/>
</dbReference>
<dbReference type="Gene3D" id="3.30.60.230">
    <property type="entry name" value="Lsr2, dimerization domain"/>
    <property type="match status" value="1"/>
</dbReference>
<dbReference type="InterPro" id="IPR042261">
    <property type="entry name" value="Lsr2-like_dimerization"/>
</dbReference>
<dbReference type="InterPro" id="IPR024412">
    <property type="entry name" value="Lsr2_dim_dom"/>
</dbReference>
<keyword evidence="1" id="KW-0238">DNA-binding</keyword>
<sequence>MARALIESIADDLDGTPITSDDEGRSLRFTLDRVTYEIDLTHDHIDELATALQPFIAVARKRRVASSRQPRSHRDKEQLDAIRRWAREAGYEVSDHGRIPQAVEDAYSKAH</sequence>